<name>A0A017RRM6_9CLOT</name>
<reference evidence="1 2" key="1">
    <citation type="journal article" date="2014" name="Genome Announc.">
        <title>Draft Genome Sequence of Fervidicella metallireducens Strain AeBT, an Iron-Reducing Thermoanaerobe from the Great Artesian Basin.</title>
        <authorList>
            <person name="Patel B.K."/>
        </authorList>
    </citation>
    <scope>NUCLEOTIDE SEQUENCE [LARGE SCALE GENOMIC DNA]</scope>
    <source>
        <strain evidence="1 2">AeB</strain>
    </source>
</reference>
<sequence>MSAIWAFRFKRLSGKLSCNKGLPTDLALKLTFSAIVIVNIMVRRTTYRANSINRNRLTIASLDSLKGFSVFKLIT</sequence>
<protein>
    <submittedName>
        <fullName evidence="1">Uncharacterized protein</fullName>
    </submittedName>
</protein>
<evidence type="ECO:0000313" key="2">
    <source>
        <dbReference type="Proteomes" id="UP000019681"/>
    </source>
</evidence>
<proteinExistence type="predicted"/>
<evidence type="ECO:0000313" key="1">
    <source>
        <dbReference type="EMBL" id="EYE87256.1"/>
    </source>
</evidence>
<gene>
    <name evidence="1" type="ORF">Q428_14285</name>
</gene>
<accession>A0A017RRM6</accession>
<dbReference type="Proteomes" id="UP000019681">
    <property type="component" value="Unassembled WGS sequence"/>
</dbReference>
<dbReference type="EMBL" id="AZQP01000080">
    <property type="protein sequence ID" value="EYE87256.1"/>
    <property type="molecule type" value="Genomic_DNA"/>
</dbReference>
<dbReference type="AlphaFoldDB" id="A0A017RRM6"/>
<comment type="caution">
    <text evidence="1">The sequence shown here is derived from an EMBL/GenBank/DDBJ whole genome shotgun (WGS) entry which is preliminary data.</text>
</comment>
<organism evidence="1 2">
    <name type="scientific">Fervidicella metallireducens AeB</name>
    <dbReference type="NCBI Taxonomy" id="1403537"/>
    <lineage>
        <taxon>Bacteria</taxon>
        <taxon>Bacillati</taxon>
        <taxon>Bacillota</taxon>
        <taxon>Clostridia</taxon>
        <taxon>Eubacteriales</taxon>
        <taxon>Clostridiaceae</taxon>
        <taxon>Fervidicella</taxon>
    </lineage>
</organism>
<keyword evidence="2" id="KW-1185">Reference proteome</keyword>